<accession>A0A7X8XUM9</accession>
<evidence type="ECO:0000256" key="2">
    <source>
        <dbReference type="ARBA" id="ARBA00022679"/>
    </source>
</evidence>
<proteinExistence type="predicted"/>
<evidence type="ECO:0000256" key="3">
    <source>
        <dbReference type="ARBA" id="ARBA00023315"/>
    </source>
</evidence>
<dbReference type="PANTHER" id="PTHR10434">
    <property type="entry name" value="1-ACYL-SN-GLYCEROL-3-PHOSPHATE ACYLTRANSFERASE"/>
    <property type="match status" value="1"/>
</dbReference>
<keyword evidence="6" id="KW-1185">Reference proteome</keyword>
<protein>
    <submittedName>
        <fullName evidence="5">Acyltransferase</fullName>
    </submittedName>
</protein>
<dbReference type="InterPro" id="IPR002123">
    <property type="entry name" value="Plipid/glycerol_acylTrfase"/>
</dbReference>
<comment type="pathway">
    <text evidence="1">Lipid metabolism.</text>
</comment>
<keyword evidence="3 5" id="KW-0012">Acyltransferase</keyword>
<sequence>MIRLIFRFLFWFNGWKIKVDHIPLETMKRSVFLAAPHTSNWDAVYMVSAMRQIGIKLRFAIKREWIRFPLSIAIKPMGAIGIDRRPKTKGAERLSMVDAMANLFDENEELALVIPPEGSRSLRTEWKSGFYYVALKAKVPILLAYLDFDKKIGGVIEAFMPTGDFEADMKHITEAYKKAAPAPKFPELFSLDQRYID</sequence>
<organism evidence="5 6">
    <name type="scientific">Flammeovirga agarivorans</name>
    <dbReference type="NCBI Taxonomy" id="2726742"/>
    <lineage>
        <taxon>Bacteria</taxon>
        <taxon>Pseudomonadati</taxon>
        <taxon>Bacteroidota</taxon>
        <taxon>Cytophagia</taxon>
        <taxon>Cytophagales</taxon>
        <taxon>Flammeovirgaceae</taxon>
        <taxon>Flammeovirga</taxon>
    </lineage>
</organism>
<dbReference type="SUPFAM" id="SSF69593">
    <property type="entry name" value="Glycerol-3-phosphate (1)-acyltransferase"/>
    <property type="match status" value="1"/>
</dbReference>
<dbReference type="EMBL" id="JABAIL010000001">
    <property type="protein sequence ID" value="NLR90275.1"/>
    <property type="molecule type" value="Genomic_DNA"/>
</dbReference>
<evidence type="ECO:0000313" key="6">
    <source>
        <dbReference type="Proteomes" id="UP000585050"/>
    </source>
</evidence>
<gene>
    <name evidence="5" type="ORF">HGP29_03615</name>
</gene>
<dbReference type="GO" id="GO:0006654">
    <property type="term" value="P:phosphatidic acid biosynthetic process"/>
    <property type="evidence" value="ECO:0007669"/>
    <property type="project" value="TreeGrafter"/>
</dbReference>
<dbReference type="SMART" id="SM00563">
    <property type="entry name" value="PlsC"/>
    <property type="match status" value="1"/>
</dbReference>
<evidence type="ECO:0000259" key="4">
    <source>
        <dbReference type="SMART" id="SM00563"/>
    </source>
</evidence>
<dbReference type="GO" id="GO:0003841">
    <property type="term" value="F:1-acylglycerol-3-phosphate O-acyltransferase activity"/>
    <property type="evidence" value="ECO:0007669"/>
    <property type="project" value="TreeGrafter"/>
</dbReference>
<dbReference type="PANTHER" id="PTHR10434:SF9">
    <property type="entry name" value="PHOSPHOLIPID_GLYCEROL ACYLTRANSFERASE DOMAIN-CONTAINING PROTEIN"/>
    <property type="match status" value="1"/>
</dbReference>
<dbReference type="Proteomes" id="UP000585050">
    <property type="component" value="Unassembled WGS sequence"/>
</dbReference>
<evidence type="ECO:0000256" key="1">
    <source>
        <dbReference type="ARBA" id="ARBA00005189"/>
    </source>
</evidence>
<name>A0A7X8XUM9_9BACT</name>
<comment type="caution">
    <text evidence="5">The sequence shown here is derived from an EMBL/GenBank/DDBJ whole genome shotgun (WGS) entry which is preliminary data.</text>
</comment>
<evidence type="ECO:0000313" key="5">
    <source>
        <dbReference type="EMBL" id="NLR90275.1"/>
    </source>
</evidence>
<dbReference type="AlphaFoldDB" id="A0A7X8XUM9"/>
<dbReference type="RefSeq" id="WP_168880982.1">
    <property type="nucleotide sequence ID" value="NZ_JABAIL010000001.1"/>
</dbReference>
<reference evidence="5 6" key="1">
    <citation type="submission" date="2020-04" db="EMBL/GenBank/DDBJ databases">
        <title>Flammeovirga sp. SR4, a novel species isolated from seawater.</title>
        <authorList>
            <person name="Wang X."/>
        </authorList>
    </citation>
    <scope>NUCLEOTIDE SEQUENCE [LARGE SCALE GENOMIC DNA]</scope>
    <source>
        <strain evidence="5 6">SR4</strain>
    </source>
</reference>
<dbReference type="Pfam" id="PF01553">
    <property type="entry name" value="Acyltransferase"/>
    <property type="match status" value="1"/>
</dbReference>
<feature type="domain" description="Phospholipid/glycerol acyltransferase" evidence="4">
    <location>
        <begin position="31"/>
        <end position="149"/>
    </location>
</feature>
<keyword evidence="2 5" id="KW-0808">Transferase</keyword>